<dbReference type="AlphaFoldDB" id="A0AAN9I6W9"/>
<evidence type="ECO:0000313" key="3">
    <source>
        <dbReference type="EMBL" id="KAK7265900.1"/>
    </source>
</evidence>
<dbReference type="Pfam" id="PF01569">
    <property type="entry name" value="PAP2"/>
    <property type="match status" value="1"/>
</dbReference>
<feature type="transmembrane region" description="Helical" evidence="1">
    <location>
        <begin position="28"/>
        <end position="47"/>
    </location>
</feature>
<dbReference type="Proteomes" id="UP001359559">
    <property type="component" value="Unassembled WGS sequence"/>
</dbReference>
<dbReference type="Gene3D" id="1.20.144.10">
    <property type="entry name" value="Phosphatidic acid phosphatase type 2/haloperoxidase"/>
    <property type="match status" value="1"/>
</dbReference>
<evidence type="ECO:0000259" key="2">
    <source>
        <dbReference type="SMART" id="SM00014"/>
    </source>
</evidence>
<proteinExistence type="predicted"/>
<dbReference type="PANTHER" id="PTHR14969">
    <property type="entry name" value="SPHINGOSINE-1-PHOSPHATE PHOSPHOHYDROLASE"/>
    <property type="match status" value="1"/>
</dbReference>
<keyword evidence="1" id="KW-0812">Transmembrane</keyword>
<feature type="domain" description="Phosphatidic acid phosphatase type 2/haloperoxidase" evidence="2">
    <location>
        <begin position="78"/>
        <end position="218"/>
    </location>
</feature>
<dbReference type="SUPFAM" id="SSF48317">
    <property type="entry name" value="Acid phosphatase/Vanadium-dependent haloperoxidase"/>
    <property type="match status" value="1"/>
</dbReference>
<sequence length="227" mass="25527">MGHQRPKPTTTAAPPPLLRRIHNLDNTISLYIHTLISPFAPIPLLRFLELLADFRFFFPVSVSLFLATPSSSPLRSHLLLPLILCSLLDLLLIALIKFLVRRSRPSYASHSEYNAVVPVDKFSFPSGHSSRVCFVASVFSLSRPSIVQAFADLNRPRVPALVRSWIGEDDVMTVDLLITVVWSWASITVISRVALGRHYVLDVFFGACFGFLEALFTFRFLEFQALV</sequence>
<comment type="caution">
    <text evidence="3">The sequence shown here is derived from an EMBL/GenBank/DDBJ whole genome shotgun (WGS) entry which is preliminary data.</text>
</comment>
<keyword evidence="1" id="KW-1133">Transmembrane helix</keyword>
<feature type="transmembrane region" description="Helical" evidence="1">
    <location>
        <begin position="199"/>
        <end position="221"/>
    </location>
</feature>
<dbReference type="SMART" id="SM00014">
    <property type="entry name" value="acidPPc"/>
    <property type="match status" value="1"/>
</dbReference>
<evidence type="ECO:0000313" key="4">
    <source>
        <dbReference type="Proteomes" id="UP001359559"/>
    </source>
</evidence>
<keyword evidence="4" id="KW-1185">Reference proteome</keyword>
<name>A0AAN9I6W9_CLITE</name>
<organism evidence="3 4">
    <name type="scientific">Clitoria ternatea</name>
    <name type="common">Butterfly pea</name>
    <dbReference type="NCBI Taxonomy" id="43366"/>
    <lineage>
        <taxon>Eukaryota</taxon>
        <taxon>Viridiplantae</taxon>
        <taxon>Streptophyta</taxon>
        <taxon>Embryophyta</taxon>
        <taxon>Tracheophyta</taxon>
        <taxon>Spermatophyta</taxon>
        <taxon>Magnoliopsida</taxon>
        <taxon>eudicotyledons</taxon>
        <taxon>Gunneridae</taxon>
        <taxon>Pentapetalae</taxon>
        <taxon>rosids</taxon>
        <taxon>fabids</taxon>
        <taxon>Fabales</taxon>
        <taxon>Fabaceae</taxon>
        <taxon>Papilionoideae</taxon>
        <taxon>50 kb inversion clade</taxon>
        <taxon>NPAAA clade</taxon>
        <taxon>indigoferoid/millettioid clade</taxon>
        <taxon>Phaseoleae</taxon>
        <taxon>Clitoria</taxon>
    </lineage>
</organism>
<dbReference type="InterPro" id="IPR036938">
    <property type="entry name" value="PAP2/HPO_sf"/>
</dbReference>
<dbReference type="InterPro" id="IPR000326">
    <property type="entry name" value="PAP2/HPO"/>
</dbReference>
<dbReference type="PANTHER" id="PTHR14969:SF13">
    <property type="entry name" value="AT30094P"/>
    <property type="match status" value="1"/>
</dbReference>
<feature type="transmembrane region" description="Helical" evidence="1">
    <location>
        <begin position="78"/>
        <end position="100"/>
    </location>
</feature>
<evidence type="ECO:0000256" key="1">
    <source>
        <dbReference type="SAM" id="Phobius"/>
    </source>
</evidence>
<keyword evidence="1" id="KW-0472">Membrane</keyword>
<accession>A0AAN9I6W9</accession>
<protein>
    <recommendedName>
        <fullName evidence="2">Phosphatidic acid phosphatase type 2/haloperoxidase domain-containing protein</fullName>
    </recommendedName>
</protein>
<dbReference type="GO" id="GO:0042392">
    <property type="term" value="F:sphingosine-1-phosphate phosphatase activity"/>
    <property type="evidence" value="ECO:0007669"/>
    <property type="project" value="TreeGrafter"/>
</dbReference>
<gene>
    <name evidence="3" type="ORF">RJT34_33525</name>
</gene>
<dbReference type="EMBL" id="JAYKXN010000008">
    <property type="protein sequence ID" value="KAK7265900.1"/>
    <property type="molecule type" value="Genomic_DNA"/>
</dbReference>
<reference evidence="3 4" key="1">
    <citation type="submission" date="2024-01" db="EMBL/GenBank/DDBJ databases">
        <title>The genomes of 5 underutilized Papilionoideae crops provide insights into root nodulation and disease resistance.</title>
        <authorList>
            <person name="Yuan L."/>
        </authorList>
    </citation>
    <scope>NUCLEOTIDE SEQUENCE [LARGE SCALE GENOMIC DNA]</scope>
    <source>
        <strain evidence="3">LY-2023</strain>
        <tissue evidence="3">Leaf</tissue>
    </source>
</reference>